<evidence type="ECO:0000313" key="3">
    <source>
        <dbReference type="EMBL" id="SCA56649.1"/>
    </source>
</evidence>
<keyword evidence="4" id="KW-1185">Reference proteome</keyword>
<evidence type="ECO:0000313" key="4">
    <source>
        <dbReference type="Proteomes" id="UP000231658"/>
    </source>
</evidence>
<evidence type="ECO:0000256" key="1">
    <source>
        <dbReference type="ARBA" id="ARBA00022729"/>
    </source>
</evidence>
<keyword evidence="1 2" id="KW-0732">Signal</keyword>
<dbReference type="CDD" id="cd16325">
    <property type="entry name" value="LolA"/>
    <property type="match status" value="1"/>
</dbReference>
<dbReference type="SUPFAM" id="SSF89392">
    <property type="entry name" value="Prokaryotic lipoproteins and lipoprotein localization factors"/>
    <property type="match status" value="1"/>
</dbReference>
<organism evidence="3 4">
    <name type="scientific">Candidatus Terasakiella magnetica</name>
    <dbReference type="NCBI Taxonomy" id="1867952"/>
    <lineage>
        <taxon>Bacteria</taxon>
        <taxon>Pseudomonadati</taxon>
        <taxon>Pseudomonadota</taxon>
        <taxon>Alphaproteobacteria</taxon>
        <taxon>Rhodospirillales</taxon>
        <taxon>Terasakiellaceae</taxon>
        <taxon>Terasakiella</taxon>
    </lineage>
</organism>
<dbReference type="Gene3D" id="2.50.20.10">
    <property type="entry name" value="Lipoprotein localisation LolA/LolB/LppX"/>
    <property type="match status" value="1"/>
</dbReference>
<sequence>MRFLIIIAFLFMSSMTQAQERPIKLKENEALSGTFSQKRFLSGFDHPITSEGEFYFEKTKGLIWKTSSPFETELRINKTGMSQSVGGQATIEVSTSQFPALKTLHDVLSLSMQGQWGLLEEKFEAKLTPLETGWSLSFQAPKDAPFKSIYLKGAKHLKKLIIVKPEGDKDVINFNNQTVLQVE</sequence>
<evidence type="ECO:0008006" key="5">
    <source>
        <dbReference type="Google" id="ProtNLM"/>
    </source>
</evidence>
<gene>
    <name evidence="3" type="ORF">MTBPR1_30019</name>
</gene>
<evidence type="ECO:0000256" key="2">
    <source>
        <dbReference type="SAM" id="SignalP"/>
    </source>
</evidence>
<dbReference type="InterPro" id="IPR029046">
    <property type="entry name" value="LolA/LolB/LppX"/>
</dbReference>
<dbReference type="InterPro" id="IPR004564">
    <property type="entry name" value="OM_lipoprot_carrier_LolA-like"/>
</dbReference>
<dbReference type="AlphaFoldDB" id="A0A1C3RHA1"/>
<proteinExistence type="predicted"/>
<dbReference type="RefSeq" id="WP_069188741.1">
    <property type="nucleotide sequence ID" value="NZ_FLYE01000023.1"/>
</dbReference>
<accession>A0A1C3RHA1</accession>
<reference evidence="3 4" key="1">
    <citation type="submission" date="2016-07" db="EMBL/GenBank/DDBJ databases">
        <authorList>
            <person name="Lefevre C.T."/>
        </authorList>
    </citation>
    <scope>NUCLEOTIDE SEQUENCE [LARGE SCALE GENOMIC DNA]</scope>
    <source>
        <strain evidence="3">PR1</strain>
    </source>
</reference>
<feature type="chain" id="PRO_5008680737" description="Outer membrane lipoprotein carrier protein LolA" evidence="2">
    <location>
        <begin position="19"/>
        <end position="183"/>
    </location>
</feature>
<dbReference type="STRING" id="1867952.MTBPR1_30019"/>
<dbReference type="Proteomes" id="UP000231658">
    <property type="component" value="Unassembled WGS sequence"/>
</dbReference>
<dbReference type="OrthoDB" id="5700849at2"/>
<protein>
    <recommendedName>
        <fullName evidence="5">Outer membrane lipoprotein carrier protein LolA</fullName>
    </recommendedName>
</protein>
<dbReference type="EMBL" id="FLYE01000023">
    <property type="protein sequence ID" value="SCA56649.1"/>
    <property type="molecule type" value="Genomic_DNA"/>
</dbReference>
<name>A0A1C3RHA1_9PROT</name>
<feature type="signal peptide" evidence="2">
    <location>
        <begin position="1"/>
        <end position="18"/>
    </location>
</feature>